<feature type="region of interest" description="Disordered" evidence="1">
    <location>
        <begin position="1"/>
        <end position="26"/>
    </location>
</feature>
<feature type="region of interest" description="Disordered" evidence="1">
    <location>
        <begin position="62"/>
        <end position="105"/>
    </location>
</feature>
<feature type="compositionally biased region" description="Basic and acidic residues" evidence="1">
    <location>
        <begin position="1"/>
        <end position="14"/>
    </location>
</feature>
<protein>
    <submittedName>
        <fullName evidence="2">Small subunit processome component 20 homolog</fullName>
    </submittedName>
</protein>
<keyword evidence="3" id="KW-1185">Reference proteome</keyword>
<organism evidence="2 3">
    <name type="scientific">Striga asiatica</name>
    <name type="common">Asiatic witchweed</name>
    <name type="synonym">Buchnera asiatica</name>
    <dbReference type="NCBI Taxonomy" id="4170"/>
    <lineage>
        <taxon>Eukaryota</taxon>
        <taxon>Viridiplantae</taxon>
        <taxon>Streptophyta</taxon>
        <taxon>Embryophyta</taxon>
        <taxon>Tracheophyta</taxon>
        <taxon>Spermatophyta</taxon>
        <taxon>Magnoliopsida</taxon>
        <taxon>eudicotyledons</taxon>
        <taxon>Gunneridae</taxon>
        <taxon>Pentapetalae</taxon>
        <taxon>asterids</taxon>
        <taxon>lamiids</taxon>
        <taxon>Lamiales</taxon>
        <taxon>Orobanchaceae</taxon>
        <taxon>Buchnereae</taxon>
        <taxon>Striga</taxon>
    </lineage>
</organism>
<feature type="compositionally biased region" description="Acidic residues" evidence="1">
    <location>
        <begin position="16"/>
        <end position="26"/>
    </location>
</feature>
<dbReference type="EMBL" id="BKCP01004113">
    <property type="protein sequence ID" value="GER29638.1"/>
    <property type="molecule type" value="Genomic_DNA"/>
</dbReference>
<gene>
    <name evidence="2" type="ORF">STAS_05513</name>
</gene>
<name>A0A5A7PAU1_STRAF</name>
<sequence length="105" mass="12077">MTLKEQMGRLKADEGAIPEEEEEEEEEEELWICRIFCRWLKFRLRITVFRLSLVPIVGPKETATDPPISLAGGCGGREEEFAGESANKKGRARERNARRKKVRES</sequence>
<comment type="caution">
    <text evidence="2">The sequence shown here is derived from an EMBL/GenBank/DDBJ whole genome shotgun (WGS) entry which is preliminary data.</text>
</comment>
<evidence type="ECO:0000313" key="2">
    <source>
        <dbReference type="EMBL" id="GER29638.1"/>
    </source>
</evidence>
<dbReference type="Proteomes" id="UP000325081">
    <property type="component" value="Unassembled WGS sequence"/>
</dbReference>
<proteinExistence type="predicted"/>
<evidence type="ECO:0000256" key="1">
    <source>
        <dbReference type="SAM" id="MobiDB-lite"/>
    </source>
</evidence>
<reference evidence="3" key="1">
    <citation type="journal article" date="2019" name="Curr. Biol.">
        <title>Genome Sequence of Striga asiatica Provides Insight into the Evolution of Plant Parasitism.</title>
        <authorList>
            <person name="Yoshida S."/>
            <person name="Kim S."/>
            <person name="Wafula E.K."/>
            <person name="Tanskanen J."/>
            <person name="Kim Y.M."/>
            <person name="Honaas L."/>
            <person name="Yang Z."/>
            <person name="Spallek T."/>
            <person name="Conn C.E."/>
            <person name="Ichihashi Y."/>
            <person name="Cheong K."/>
            <person name="Cui S."/>
            <person name="Der J.P."/>
            <person name="Gundlach H."/>
            <person name="Jiao Y."/>
            <person name="Hori C."/>
            <person name="Ishida J.K."/>
            <person name="Kasahara H."/>
            <person name="Kiba T."/>
            <person name="Kim M.S."/>
            <person name="Koo N."/>
            <person name="Laohavisit A."/>
            <person name="Lee Y.H."/>
            <person name="Lumba S."/>
            <person name="McCourt P."/>
            <person name="Mortimer J.C."/>
            <person name="Mutuku J.M."/>
            <person name="Nomura T."/>
            <person name="Sasaki-Sekimoto Y."/>
            <person name="Seto Y."/>
            <person name="Wang Y."/>
            <person name="Wakatake T."/>
            <person name="Sakakibara H."/>
            <person name="Demura T."/>
            <person name="Yamaguchi S."/>
            <person name="Yoneyama K."/>
            <person name="Manabe R.I."/>
            <person name="Nelson D.C."/>
            <person name="Schulman A.H."/>
            <person name="Timko M.P."/>
            <person name="dePamphilis C.W."/>
            <person name="Choi D."/>
            <person name="Shirasu K."/>
        </authorList>
    </citation>
    <scope>NUCLEOTIDE SEQUENCE [LARGE SCALE GENOMIC DNA]</scope>
    <source>
        <strain evidence="3">cv. UVA1</strain>
    </source>
</reference>
<dbReference type="AlphaFoldDB" id="A0A5A7PAU1"/>
<feature type="compositionally biased region" description="Basic residues" evidence="1">
    <location>
        <begin position="88"/>
        <end position="105"/>
    </location>
</feature>
<accession>A0A5A7PAU1</accession>
<evidence type="ECO:0000313" key="3">
    <source>
        <dbReference type="Proteomes" id="UP000325081"/>
    </source>
</evidence>